<comment type="caution">
    <text evidence="1">The sequence shown here is derived from an EMBL/GenBank/DDBJ whole genome shotgun (WGS) entry which is preliminary data.</text>
</comment>
<organism evidence="1 2">
    <name type="scientific">Mycena alexandri</name>
    <dbReference type="NCBI Taxonomy" id="1745969"/>
    <lineage>
        <taxon>Eukaryota</taxon>
        <taxon>Fungi</taxon>
        <taxon>Dikarya</taxon>
        <taxon>Basidiomycota</taxon>
        <taxon>Agaricomycotina</taxon>
        <taxon>Agaricomycetes</taxon>
        <taxon>Agaricomycetidae</taxon>
        <taxon>Agaricales</taxon>
        <taxon>Marasmiineae</taxon>
        <taxon>Mycenaceae</taxon>
        <taxon>Mycena</taxon>
    </lineage>
</organism>
<dbReference type="EMBL" id="JARJCM010000104">
    <property type="protein sequence ID" value="KAJ7029200.1"/>
    <property type="molecule type" value="Genomic_DNA"/>
</dbReference>
<sequence length="276" mass="31969">MLGVGSRSLKVILFSETGIWPIKYRRVYLALKNLCHLIGLEDSDRPAWNALQESVALARAKRISWVNDLRIVLSRLYVPVDLEITLDLTVPAVEEAMKAVKKSMEAWVDHEIQTSERTKDLLANRRERDKETGQLVKKSLDFRHYLRVKAADHRRALTRMVLSSHSLAVERRRWKERGKNIVPREWRLCRFCKQEVEDPAHAMFMCDHWPLVQLREVFLTKLYTEVPDIRGKFTDPVGFFAGVLAQREITPVLAKLAFDVLKIYDATPMLLVDPPA</sequence>
<keyword evidence="2" id="KW-1185">Reference proteome</keyword>
<proteinExistence type="predicted"/>
<name>A0AAD6SMV8_9AGAR</name>
<evidence type="ECO:0000313" key="2">
    <source>
        <dbReference type="Proteomes" id="UP001218188"/>
    </source>
</evidence>
<dbReference type="Proteomes" id="UP001218188">
    <property type="component" value="Unassembled WGS sequence"/>
</dbReference>
<evidence type="ECO:0000313" key="1">
    <source>
        <dbReference type="EMBL" id="KAJ7029200.1"/>
    </source>
</evidence>
<accession>A0AAD6SMV8</accession>
<reference evidence="1" key="1">
    <citation type="submission" date="2023-03" db="EMBL/GenBank/DDBJ databases">
        <title>Massive genome expansion in bonnet fungi (Mycena s.s.) driven by repeated elements and novel gene families across ecological guilds.</title>
        <authorList>
            <consortium name="Lawrence Berkeley National Laboratory"/>
            <person name="Harder C.B."/>
            <person name="Miyauchi S."/>
            <person name="Viragh M."/>
            <person name="Kuo A."/>
            <person name="Thoen E."/>
            <person name="Andreopoulos B."/>
            <person name="Lu D."/>
            <person name="Skrede I."/>
            <person name="Drula E."/>
            <person name="Henrissat B."/>
            <person name="Morin E."/>
            <person name="Kohler A."/>
            <person name="Barry K."/>
            <person name="LaButti K."/>
            <person name="Morin E."/>
            <person name="Salamov A."/>
            <person name="Lipzen A."/>
            <person name="Mereny Z."/>
            <person name="Hegedus B."/>
            <person name="Baldrian P."/>
            <person name="Stursova M."/>
            <person name="Weitz H."/>
            <person name="Taylor A."/>
            <person name="Grigoriev I.V."/>
            <person name="Nagy L.G."/>
            <person name="Martin F."/>
            <person name="Kauserud H."/>
        </authorList>
    </citation>
    <scope>NUCLEOTIDE SEQUENCE</scope>
    <source>
        <strain evidence="1">CBHHK200</strain>
    </source>
</reference>
<dbReference type="AlphaFoldDB" id="A0AAD6SMV8"/>
<protein>
    <submittedName>
        <fullName evidence="1">Uncharacterized protein</fullName>
    </submittedName>
</protein>
<gene>
    <name evidence="1" type="ORF">C8F04DRAFT_1265265</name>
</gene>